<organism evidence="8 9">
    <name type="scientific">Candidatus Yanofskybacteria bacterium GW2011_GWE2_40_11</name>
    <dbReference type="NCBI Taxonomy" id="1619033"/>
    <lineage>
        <taxon>Bacteria</taxon>
        <taxon>Candidatus Yanofskyibacteriota</taxon>
    </lineage>
</organism>
<dbReference type="PANTHER" id="PTHR31272">
    <property type="entry name" value="CYTOCHROME C-TYPE BIOGENESIS PROTEIN HI_1454-RELATED"/>
    <property type="match status" value="1"/>
</dbReference>
<accession>A0A0G0QUU6</accession>
<feature type="transmembrane region" description="Helical" evidence="6">
    <location>
        <begin position="186"/>
        <end position="211"/>
    </location>
</feature>
<dbReference type="InterPro" id="IPR003834">
    <property type="entry name" value="Cyt_c_assmbl_TM_dom"/>
</dbReference>
<feature type="domain" description="Cytochrome C biogenesis protein transmembrane" evidence="7">
    <location>
        <begin position="34"/>
        <end position="245"/>
    </location>
</feature>
<feature type="transmembrane region" description="Helical" evidence="6">
    <location>
        <begin position="34"/>
        <end position="62"/>
    </location>
</feature>
<evidence type="ECO:0000313" key="9">
    <source>
        <dbReference type="Proteomes" id="UP000034072"/>
    </source>
</evidence>
<dbReference type="AlphaFoldDB" id="A0A0G0QUU6"/>
<gene>
    <name evidence="8" type="ORF">UT75_C0001G0025</name>
</gene>
<evidence type="ECO:0000256" key="4">
    <source>
        <dbReference type="ARBA" id="ARBA00022989"/>
    </source>
</evidence>
<comment type="caution">
    <text evidence="8">The sequence shown here is derived from an EMBL/GenBank/DDBJ whole genome shotgun (WGS) entry which is preliminary data.</text>
</comment>
<evidence type="ECO:0000259" key="7">
    <source>
        <dbReference type="Pfam" id="PF02683"/>
    </source>
</evidence>
<feature type="transmembrane region" description="Helical" evidence="6">
    <location>
        <begin position="145"/>
        <end position="166"/>
    </location>
</feature>
<evidence type="ECO:0000256" key="6">
    <source>
        <dbReference type="SAM" id="Phobius"/>
    </source>
</evidence>
<comment type="similarity">
    <text evidence="2">Belongs to the DsbD family.</text>
</comment>
<dbReference type="EMBL" id="LBXZ01000001">
    <property type="protein sequence ID" value="KKR41121.1"/>
    <property type="molecule type" value="Genomic_DNA"/>
</dbReference>
<evidence type="ECO:0000256" key="1">
    <source>
        <dbReference type="ARBA" id="ARBA00004141"/>
    </source>
</evidence>
<dbReference type="GO" id="GO:0016020">
    <property type="term" value="C:membrane"/>
    <property type="evidence" value="ECO:0007669"/>
    <property type="project" value="UniProtKB-SubCell"/>
</dbReference>
<protein>
    <recommendedName>
        <fullName evidence="7">Cytochrome C biogenesis protein transmembrane domain-containing protein</fullName>
    </recommendedName>
</protein>
<dbReference type="Proteomes" id="UP000034072">
    <property type="component" value="Unassembled WGS sequence"/>
</dbReference>
<dbReference type="PANTHER" id="PTHR31272:SF9">
    <property type="entry name" value="BLL1027 PROTEIN"/>
    <property type="match status" value="1"/>
</dbReference>
<proteinExistence type="inferred from homology"/>
<dbReference type="Pfam" id="PF02683">
    <property type="entry name" value="DsbD_TM"/>
    <property type="match status" value="1"/>
</dbReference>
<dbReference type="InterPro" id="IPR051790">
    <property type="entry name" value="Cytochrome_c-biogenesis_DsbD"/>
</dbReference>
<evidence type="ECO:0000256" key="3">
    <source>
        <dbReference type="ARBA" id="ARBA00022692"/>
    </source>
</evidence>
<evidence type="ECO:0000256" key="2">
    <source>
        <dbReference type="ARBA" id="ARBA00006143"/>
    </source>
</evidence>
<keyword evidence="4 6" id="KW-1133">Transmembrane helix</keyword>
<name>A0A0G0QUU6_9BACT</name>
<evidence type="ECO:0000256" key="5">
    <source>
        <dbReference type="ARBA" id="ARBA00023136"/>
    </source>
</evidence>
<evidence type="ECO:0000313" key="8">
    <source>
        <dbReference type="EMBL" id="KKR41121.1"/>
    </source>
</evidence>
<keyword evidence="3 6" id="KW-0812">Transmembrane</keyword>
<dbReference type="GO" id="GO:0017004">
    <property type="term" value="P:cytochrome complex assembly"/>
    <property type="evidence" value="ECO:0007669"/>
    <property type="project" value="InterPro"/>
</dbReference>
<feature type="transmembrane region" description="Helical" evidence="6">
    <location>
        <begin position="103"/>
        <end position="125"/>
    </location>
</feature>
<reference evidence="8 9" key="1">
    <citation type="journal article" date="2015" name="Nature">
        <title>rRNA introns, odd ribosomes, and small enigmatic genomes across a large radiation of phyla.</title>
        <authorList>
            <person name="Brown C.T."/>
            <person name="Hug L.A."/>
            <person name="Thomas B.C."/>
            <person name="Sharon I."/>
            <person name="Castelle C.J."/>
            <person name="Singh A."/>
            <person name="Wilkins M.J."/>
            <person name="Williams K.H."/>
            <person name="Banfield J.F."/>
        </authorList>
    </citation>
    <scope>NUCLEOTIDE SEQUENCE [LARGE SCALE GENOMIC DNA]</scope>
</reference>
<feature type="transmembrane region" description="Helical" evidence="6">
    <location>
        <begin position="69"/>
        <end position="91"/>
    </location>
</feature>
<sequence length="249" mass="27507">MGKRLKAAVFVLALAAVLFYIFQAYSGDKHLFPVLFSAALVDSVNPCAFSILIITIAFLFSLGKLRSHILAVGGMYILGIFAVYILIGLGTLRVLSLFNMPHFLSKAGACVMIAFGILEIINNYFPKFPIRLAIPQSAHDKIGRLIEKSSVPTAFIMGVVVGMYEFPCTGGPYLMVLGLVHDSQTYLAGFMYLLFYNLIFVLPLVVILFIASDKVVLSKVESWSKESRNTRLFMGLIMILLGLAIFIFQ</sequence>
<comment type="subcellular location">
    <subcellularLocation>
        <location evidence="1">Membrane</location>
        <topology evidence="1">Multi-pass membrane protein</topology>
    </subcellularLocation>
</comment>
<feature type="transmembrane region" description="Helical" evidence="6">
    <location>
        <begin position="232"/>
        <end position="248"/>
    </location>
</feature>
<keyword evidence="5 6" id="KW-0472">Membrane</keyword>